<dbReference type="GO" id="GO:0009927">
    <property type="term" value="F:histidine phosphotransfer kinase activity"/>
    <property type="evidence" value="ECO:0007669"/>
    <property type="project" value="TreeGrafter"/>
</dbReference>
<dbReference type="GO" id="GO:0022857">
    <property type="term" value="F:transmembrane transporter activity"/>
    <property type="evidence" value="ECO:0007669"/>
    <property type="project" value="InterPro"/>
</dbReference>
<reference evidence="17" key="1">
    <citation type="submission" date="2015-11" db="EMBL/GenBank/DDBJ databases">
        <title>Complete genome sequence of a polyethylene glycol-degrading strain Sphingopyxis terrae strain 203-1 (NBRC 15098).</title>
        <authorList>
            <person name="Yoshiyuki O."/>
            <person name="Shouta N."/>
            <person name="Nagata Y."/>
            <person name="Numata M."/>
            <person name="Tsuchikane K."/>
            <person name="Hosoyama A."/>
            <person name="Yamazoe A."/>
            <person name="Tsuda M."/>
            <person name="Fujita N."/>
            <person name="Kawai F."/>
        </authorList>
    </citation>
    <scope>NUCLEOTIDE SEQUENCE [LARGE SCALE GENOMIC DNA]</scope>
    <source>
        <strain evidence="17">203-1</strain>
    </source>
</reference>
<evidence type="ECO:0000256" key="4">
    <source>
        <dbReference type="ARBA" id="ARBA00012438"/>
    </source>
</evidence>
<dbReference type="KEGG" id="ster:AOA14_00445"/>
<accession>A0A142VTM4</accession>
<dbReference type="SMART" id="SM00388">
    <property type="entry name" value="HisKA"/>
    <property type="match status" value="1"/>
</dbReference>
<dbReference type="InterPro" id="IPR038377">
    <property type="entry name" value="Na/Glc_symporter_sf"/>
</dbReference>
<dbReference type="GO" id="GO:0000155">
    <property type="term" value="F:phosphorelay sensor kinase activity"/>
    <property type="evidence" value="ECO:0007669"/>
    <property type="project" value="InterPro"/>
</dbReference>
<dbReference type="Pfam" id="PF00072">
    <property type="entry name" value="Response_reg"/>
    <property type="match status" value="1"/>
</dbReference>
<dbReference type="InterPro" id="IPR001789">
    <property type="entry name" value="Sig_transdc_resp-reg_receiver"/>
</dbReference>
<keyword evidence="12" id="KW-0175">Coiled coil</keyword>
<dbReference type="InterPro" id="IPR001734">
    <property type="entry name" value="Na/solute_symporter"/>
</dbReference>
<evidence type="ECO:0000256" key="6">
    <source>
        <dbReference type="ARBA" id="ARBA00022679"/>
    </source>
</evidence>
<feature type="transmembrane region" description="Helical" evidence="13">
    <location>
        <begin position="317"/>
        <end position="338"/>
    </location>
</feature>
<dbReference type="CDD" id="cd00130">
    <property type="entry name" value="PAS"/>
    <property type="match status" value="1"/>
</dbReference>
<evidence type="ECO:0000256" key="10">
    <source>
        <dbReference type="ARBA" id="ARBA00023136"/>
    </source>
</evidence>
<evidence type="ECO:0000256" key="7">
    <source>
        <dbReference type="ARBA" id="ARBA00022692"/>
    </source>
</evidence>
<name>A0A142VTM4_9SPHN</name>
<sequence length="1116" mass="117968">MSLQSAALLALAMILLLFVIAALVETRGAALARRPALRHRAYTLALGVYCTSWTFYGAVGSAVRDGWSYLPIYAAPMLLLLAAPRFLRRLSEAVHEEQATTVSDFIAARFGHDVVVARLVTVIALLGTIPYIALQLRSIGAALSIVSGAEVAAQAMLVAAPLLALFAILFGARRFELAGRSEGLLYAIGLESAIKLLALVAVAGVAVAVLAATPPQRVIEGFSALQSRFEPQGLTLNVAIIFLIAMPAILSLPRQFYMGLVEARQPDDLVRARFGLAAYLGTMAIVVLPIALAGLTVLGPAIAPDVYVLELPAAEGFGFVLAAALLGGVSAAASMAIVDSTALATMVSNDLVFPTLMRAPATTESGAIGRRMLTIRRLSILAILTMGLVWALLVSAQDSLASIGLIAFAAMAQFTPHLILAATGKGRDSLAARASLSVGLALWLYTLALPPVVPTAWLDALAGTAIDPLRLLGIGGAAPLSHGVIWSVGANLIVYAAIAARKVQTPPLPRFVRAQRPITNLADLAQLTGSFVGEEQAGKAFPGADRSHPVDRQAAQRARELIAQVVGASSARALVASALAGGQLSFHEVTRLLDEGGQSLRFSRRLLAATFENVGAGISVVDADLNLVAWNSRYLELFNYPPGLVRVGVPVADLIRHNAEQGDFGPGDVAHHVEKRLEHLRRGQEHSVERHRNDGRVIKIVGGSMPGGGYVMSFTDISEEARMREELRRTLEELEQRVTDRTRELSDANRRLARTDQDKTRFLAAASHDLLQPLHAARLFTAALGRDASAAQHDLIGRVESALVAAEDLLRSLLDISRLDAGGVTPEPAAIALAPFLGDLAETFRPMAEAKGLRLRIGAMPGTVESDAGLLRSVMQNFIGNAVRYTARGGVLIGVRRRGADWRIDVIDTGVGIAEAQIEDIFSEFVRLGEVEVEGLGLGLALVRRIVRLLGGRIEVRSAPGRGSRFSLYLPAAESGEAPTAFPKIAATGDRAPQSLRVLAVDNDERIVEASLALLARMGHDAVGARGPGDALSAPGRFDAALVDYQLDDGANGLDLIAQLQMQHPGLPALLVTAENGAAMRARAAELGVTILAKPVAAGAIEGFLTALSVREIEPE</sequence>
<keyword evidence="10 13" id="KW-0472">Membrane</keyword>
<dbReference type="PANTHER" id="PTHR43047:SF9">
    <property type="entry name" value="HISTIDINE KINASE"/>
    <property type="match status" value="1"/>
</dbReference>
<dbReference type="CDD" id="cd00082">
    <property type="entry name" value="HisKA"/>
    <property type="match status" value="1"/>
</dbReference>
<evidence type="ECO:0000256" key="3">
    <source>
        <dbReference type="ARBA" id="ARBA00006434"/>
    </source>
</evidence>
<dbReference type="InterPro" id="IPR035965">
    <property type="entry name" value="PAS-like_dom_sf"/>
</dbReference>
<comment type="catalytic activity">
    <reaction evidence="1">
        <text>ATP + protein L-histidine = ADP + protein N-phospho-L-histidine.</text>
        <dbReference type="EC" id="2.7.13.3"/>
    </reaction>
</comment>
<dbReference type="SUPFAM" id="SSF47384">
    <property type="entry name" value="Homodimeric domain of signal transducing histidine kinase"/>
    <property type="match status" value="1"/>
</dbReference>
<dbReference type="SUPFAM" id="SSF52172">
    <property type="entry name" value="CheY-like"/>
    <property type="match status" value="1"/>
</dbReference>
<dbReference type="Gene3D" id="1.10.287.130">
    <property type="match status" value="1"/>
</dbReference>
<reference evidence="16 17" key="2">
    <citation type="journal article" date="2016" name="Genome Announc.">
        <title>Complete Genome Sequence of Sphingopyxis terrae Strain 203-1 (NBRC 111660), a Polyethylene Glycol Degrader.</title>
        <authorList>
            <person name="Ohtsubo Y."/>
            <person name="Nonoyama S."/>
            <person name="Nagata Y."/>
            <person name="Numata M."/>
            <person name="Tsuchikane K."/>
            <person name="Hosoyama A."/>
            <person name="Yamazoe A."/>
            <person name="Tsuda M."/>
            <person name="Fujita N."/>
            <person name="Kawai F."/>
        </authorList>
    </citation>
    <scope>NUCLEOTIDE SEQUENCE [LARGE SCALE GENOMIC DNA]</scope>
    <source>
        <strain evidence="16 17">203-1</strain>
    </source>
</reference>
<dbReference type="InterPro" id="IPR036097">
    <property type="entry name" value="HisK_dim/P_sf"/>
</dbReference>
<evidence type="ECO:0000256" key="13">
    <source>
        <dbReference type="SAM" id="Phobius"/>
    </source>
</evidence>
<feature type="transmembrane region" description="Helical" evidence="13">
    <location>
        <begin position="69"/>
        <end position="87"/>
    </location>
</feature>
<dbReference type="Pfam" id="PF12860">
    <property type="entry name" value="PAS_7"/>
    <property type="match status" value="1"/>
</dbReference>
<keyword evidence="6" id="KW-0808">Transferase</keyword>
<evidence type="ECO:0000256" key="8">
    <source>
        <dbReference type="ARBA" id="ARBA00022777"/>
    </source>
</evidence>
<feature type="domain" description="Histidine kinase" evidence="14">
    <location>
        <begin position="765"/>
        <end position="974"/>
    </location>
</feature>
<dbReference type="Gene3D" id="3.40.50.2300">
    <property type="match status" value="1"/>
</dbReference>
<dbReference type="PROSITE" id="PS50109">
    <property type="entry name" value="HIS_KIN"/>
    <property type="match status" value="1"/>
</dbReference>
<dbReference type="RefSeq" id="WP_062900389.1">
    <property type="nucleotide sequence ID" value="NZ_CP013342.1"/>
</dbReference>
<dbReference type="InterPro" id="IPR003594">
    <property type="entry name" value="HATPase_dom"/>
</dbReference>
<evidence type="ECO:0000256" key="11">
    <source>
        <dbReference type="PROSITE-ProRule" id="PRU00169"/>
    </source>
</evidence>
<feature type="coiled-coil region" evidence="12">
    <location>
        <begin position="717"/>
        <end position="751"/>
    </location>
</feature>
<keyword evidence="8 16" id="KW-0418">Kinase</keyword>
<feature type="domain" description="Response regulatory" evidence="15">
    <location>
        <begin position="997"/>
        <end position="1109"/>
    </location>
</feature>
<feature type="transmembrane region" description="Helical" evidence="13">
    <location>
        <begin position="233"/>
        <end position="253"/>
    </location>
</feature>
<dbReference type="InterPro" id="IPR011006">
    <property type="entry name" value="CheY-like_superfamily"/>
</dbReference>
<evidence type="ECO:0000259" key="15">
    <source>
        <dbReference type="PROSITE" id="PS50110"/>
    </source>
</evidence>
<feature type="transmembrane region" description="Helical" evidence="13">
    <location>
        <begin position="184"/>
        <end position="213"/>
    </location>
</feature>
<evidence type="ECO:0000313" key="17">
    <source>
        <dbReference type="Proteomes" id="UP000076234"/>
    </source>
</evidence>
<feature type="transmembrane region" description="Helical" evidence="13">
    <location>
        <begin position="402"/>
        <end position="422"/>
    </location>
</feature>
<dbReference type="FunFam" id="3.30.565.10:FF:000049">
    <property type="entry name" value="Two-component sensor histidine kinase"/>
    <property type="match status" value="1"/>
</dbReference>
<feature type="transmembrane region" description="Helical" evidence="13">
    <location>
        <begin position="115"/>
        <end position="133"/>
    </location>
</feature>
<evidence type="ECO:0000256" key="12">
    <source>
        <dbReference type="SAM" id="Coils"/>
    </source>
</evidence>
<feature type="transmembrane region" description="Helical" evidence="13">
    <location>
        <begin position="434"/>
        <end position="457"/>
    </location>
</feature>
<feature type="transmembrane region" description="Helical" evidence="13">
    <location>
        <begin position="378"/>
        <end position="396"/>
    </location>
</feature>
<dbReference type="STRING" id="1219058.AOA14_00445"/>
<dbReference type="InterPro" id="IPR004358">
    <property type="entry name" value="Sig_transdc_His_kin-like_C"/>
</dbReference>
<feature type="transmembrane region" description="Helical" evidence="13">
    <location>
        <begin position="6"/>
        <end position="24"/>
    </location>
</feature>
<dbReference type="GO" id="GO:0005886">
    <property type="term" value="C:plasma membrane"/>
    <property type="evidence" value="ECO:0007669"/>
    <property type="project" value="TreeGrafter"/>
</dbReference>
<evidence type="ECO:0000259" key="14">
    <source>
        <dbReference type="PROSITE" id="PS50109"/>
    </source>
</evidence>
<dbReference type="PROSITE" id="PS50110">
    <property type="entry name" value="RESPONSE_REGULATORY"/>
    <property type="match status" value="1"/>
</dbReference>
<dbReference type="Gene3D" id="1.20.1730.10">
    <property type="entry name" value="Sodium/glucose cotransporter"/>
    <property type="match status" value="1"/>
</dbReference>
<evidence type="ECO:0000256" key="2">
    <source>
        <dbReference type="ARBA" id="ARBA00004141"/>
    </source>
</evidence>
<proteinExistence type="inferred from homology"/>
<keyword evidence="7 13" id="KW-0812">Transmembrane</keyword>
<feature type="transmembrane region" description="Helical" evidence="13">
    <location>
        <begin position="44"/>
        <end position="63"/>
    </location>
</feature>
<evidence type="ECO:0000256" key="9">
    <source>
        <dbReference type="ARBA" id="ARBA00022989"/>
    </source>
</evidence>
<dbReference type="InterPro" id="IPR036890">
    <property type="entry name" value="HATPase_C_sf"/>
</dbReference>
<dbReference type="SMART" id="SM00448">
    <property type="entry name" value="REC"/>
    <property type="match status" value="1"/>
</dbReference>
<dbReference type="PROSITE" id="PS50283">
    <property type="entry name" value="NA_SOLUT_SYMP_3"/>
    <property type="match status" value="1"/>
</dbReference>
<organism evidence="16 17">
    <name type="scientific">Sphingopyxis terrae subsp. terrae NBRC 15098</name>
    <dbReference type="NCBI Taxonomy" id="1219058"/>
    <lineage>
        <taxon>Bacteria</taxon>
        <taxon>Pseudomonadati</taxon>
        <taxon>Pseudomonadota</taxon>
        <taxon>Alphaproteobacteria</taxon>
        <taxon>Sphingomonadales</taxon>
        <taxon>Sphingomonadaceae</taxon>
        <taxon>Sphingopyxis</taxon>
    </lineage>
</organism>
<protein>
    <recommendedName>
        <fullName evidence="4">histidine kinase</fullName>
        <ecNumber evidence="4">2.7.13.3</ecNumber>
    </recommendedName>
</protein>
<dbReference type="InterPro" id="IPR003661">
    <property type="entry name" value="HisK_dim/P_dom"/>
</dbReference>
<comment type="similarity">
    <text evidence="3">Belongs to the sodium:solute symporter (SSF) (TC 2.A.21) family.</text>
</comment>
<dbReference type="Gene3D" id="3.30.450.20">
    <property type="entry name" value="PAS domain"/>
    <property type="match status" value="1"/>
</dbReference>
<feature type="transmembrane region" description="Helical" evidence="13">
    <location>
        <begin position="477"/>
        <end position="500"/>
    </location>
</feature>
<feature type="modified residue" description="4-aspartylphosphate" evidence="11">
    <location>
        <position position="1044"/>
    </location>
</feature>
<dbReference type="SUPFAM" id="SSF55874">
    <property type="entry name" value="ATPase domain of HSP90 chaperone/DNA topoisomerase II/histidine kinase"/>
    <property type="match status" value="1"/>
</dbReference>
<dbReference type="Pfam" id="PF00512">
    <property type="entry name" value="HisKA"/>
    <property type="match status" value="1"/>
</dbReference>
<evidence type="ECO:0000256" key="1">
    <source>
        <dbReference type="ARBA" id="ARBA00000085"/>
    </source>
</evidence>
<dbReference type="EMBL" id="CP013342">
    <property type="protein sequence ID" value="AMU93079.1"/>
    <property type="molecule type" value="Genomic_DNA"/>
</dbReference>
<dbReference type="EC" id="2.7.13.3" evidence="4"/>
<dbReference type="SUPFAM" id="SSF55785">
    <property type="entry name" value="PYP-like sensor domain (PAS domain)"/>
    <property type="match status" value="1"/>
</dbReference>
<feature type="transmembrane region" description="Helical" evidence="13">
    <location>
        <begin position="274"/>
        <end position="297"/>
    </location>
</feature>
<gene>
    <name evidence="16" type="ORF">AOA14_00445</name>
</gene>
<dbReference type="Pfam" id="PF02518">
    <property type="entry name" value="HATPase_c"/>
    <property type="match status" value="1"/>
</dbReference>
<dbReference type="Gene3D" id="3.30.565.10">
    <property type="entry name" value="Histidine kinase-like ATPase, C-terminal domain"/>
    <property type="match status" value="1"/>
</dbReference>
<dbReference type="InterPro" id="IPR000014">
    <property type="entry name" value="PAS"/>
</dbReference>
<keyword evidence="9 13" id="KW-1133">Transmembrane helix</keyword>
<comment type="subcellular location">
    <subcellularLocation>
        <location evidence="2">Membrane</location>
        <topology evidence="2">Multi-pass membrane protein</topology>
    </subcellularLocation>
</comment>
<keyword evidence="5 11" id="KW-0597">Phosphoprotein</keyword>
<dbReference type="CDD" id="cd00156">
    <property type="entry name" value="REC"/>
    <property type="match status" value="1"/>
</dbReference>
<dbReference type="Proteomes" id="UP000076234">
    <property type="component" value="Chromosome"/>
</dbReference>
<evidence type="ECO:0000256" key="5">
    <source>
        <dbReference type="ARBA" id="ARBA00022553"/>
    </source>
</evidence>
<dbReference type="InterPro" id="IPR005467">
    <property type="entry name" value="His_kinase_dom"/>
</dbReference>
<dbReference type="SMART" id="SM00387">
    <property type="entry name" value="HATPase_c"/>
    <property type="match status" value="1"/>
</dbReference>
<evidence type="ECO:0000313" key="16">
    <source>
        <dbReference type="EMBL" id="AMU93079.1"/>
    </source>
</evidence>
<dbReference type="PANTHER" id="PTHR43047">
    <property type="entry name" value="TWO-COMPONENT HISTIDINE PROTEIN KINASE"/>
    <property type="match status" value="1"/>
</dbReference>
<feature type="transmembrane region" description="Helical" evidence="13">
    <location>
        <begin position="153"/>
        <end position="172"/>
    </location>
</feature>
<dbReference type="AlphaFoldDB" id="A0A142VTM4"/>
<dbReference type="PRINTS" id="PR00344">
    <property type="entry name" value="BCTRLSENSOR"/>
</dbReference>